<dbReference type="AlphaFoldDB" id="A0A699I7X4"/>
<feature type="transmembrane region" description="Helical" evidence="2">
    <location>
        <begin position="358"/>
        <end position="379"/>
    </location>
</feature>
<feature type="compositionally biased region" description="Polar residues" evidence="1">
    <location>
        <begin position="80"/>
        <end position="93"/>
    </location>
</feature>
<dbReference type="GO" id="GO:0004812">
    <property type="term" value="F:aminoacyl-tRNA ligase activity"/>
    <property type="evidence" value="ECO:0007669"/>
    <property type="project" value="UniProtKB-KW"/>
</dbReference>
<keyword evidence="2" id="KW-0812">Transmembrane</keyword>
<feature type="region of interest" description="Disordered" evidence="1">
    <location>
        <begin position="65"/>
        <end position="94"/>
    </location>
</feature>
<evidence type="ECO:0000313" key="3">
    <source>
        <dbReference type="EMBL" id="GEZ05483.1"/>
    </source>
</evidence>
<keyword evidence="3" id="KW-0030">Aminoacyl-tRNA synthetase</keyword>
<accession>A0A699I7X4</accession>
<evidence type="ECO:0000256" key="2">
    <source>
        <dbReference type="SAM" id="Phobius"/>
    </source>
</evidence>
<gene>
    <name evidence="3" type="ORF">Tci_477456</name>
</gene>
<evidence type="ECO:0000256" key="1">
    <source>
        <dbReference type="SAM" id="MobiDB-lite"/>
    </source>
</evidence>
<keyword evidence="2" id="KW-1133">Transmembrane helix</keyword>
<organism evidence="3">
    <name type="scientific">Tanacetum cinerariifolium</name>
    <name type="common">Dalmatian daisy</name>
    <name type="synonym">Chrysanthemum cinerariifolium</name>
    <dbReference type="NCBI Taxonomy" id="118510"/>
    <lineage>
        <taxon>Eukaryota</taxon>
        <taxon>Viridiplantae</taxon>
        <taxon>Streptophyta</taxon>
        <taxon>Embryophyta</taxon>
        <taxon>Tracheophyta</taxon>
        <taxon>Spermatophyta</taxon>
        <taxon>Magnoliopsida</taxon>
        <taxon>eudicotyledons</taxon>
        <taxon>Gunneridae</taxon>
        <taxon>Pentapetalae</taxon>
        <taxon>asterids</taxon>
        <taxon>campanulids</taxon>
        <taxon>Asterales</taxon>
        <taxon>Asteraceae</taxon>
        <taxon>Asteroideae</taxon>
        <taxon>Anthemideae</taxon>
        <taxon>Anthemidinae</taxon>
        <taxon>Tanacetum</taxon>
    </lineage>
</organism>
<keyword evidence="2" id="KW-0472">Membrane</keyword>
<dbReference type="EMBL" id="BKCJ010236162">
    <property type="protein sequence ID" value="GEZ05483.1"/>
    <property type="molecule type" value="Genomic_DNA"/>
</dbReference>
<keyword evidence="3" id="KW-0436">Ligase</keyword>
<sequence length="442" mass="49355">MVSNIGNAKKFLMYPRFLQDILDIETRIKRQYKVLKFSSKLFTNMRFNFEAHPMPLLTDMLSQDQEEHEPLGGSFHMSPPRSTQAPPSGQTSSDTKDLITLTALSSVVSTFVNKLNTLETELKDHMKLFKDVVGKLVKKVKAIEVKLRTSKRKMVVSDSDQEKGGKQDVDLDALLALANAVVTVDSNISLGGASYNPTASTSVPADVHTIANVPTGSTSVPADVPTSVSNKGKTLMVEEDIIVKERTFKQMQEVEANAYLSKTLLGDDVSEDNFPARMDALIKRTLKRTCTVLEEPSSKRQKSTEAPIPSEVIPTPLGDINALYRIYRSTVYFITLREILHMVDRQDLLTLYGLVVKYYANHLVAGAGLILWVIFRCCLILKKEVVYMFADVPYPLSVQFIKMMLTHKLEIDKDVVGNDMTTVEQLIQFIKNQLVTAQVSSA</sequence>
<proteinExistence type="predicted"/>
<reference evidence="3" key="1">
    <citation type="journal article" date="2019" name="Sci. Rep.">
        <title>Draft genome of Tanacetum cinerariifolium, the natural source of mosquito coil.</title>
        <authorList>
            <person name="Yamashiro T."/>
            <person name="Shiraishi A."/>
            <person name="Satake H."/>
            <person name="Nakayama K."/>
        </authorList>
    </citation>
    <scope>NUCLEOTIDE SEQUENCE</scope>
</reference>
<protein>
    <submittedName>
        <fullName evidence="3">Aminoacyl-tRNA synthetase, class 1a, anticodon-binding</fullName>
    </submittedName>
</protein>
<comment type="caution">
    <text evidence="3">The sequence shown here is derived from an EMBL/GenBank/DDBJ whole genome shotgun (WGS) entry which is preliminary data.</text>
</comment>
<name>A0A699I7X4_TANCI</name>